<dbReference type="GO" id="GO:0006364">
    <property type="term" value="P:rRNA processing"/>
    <property type="evidence" value="ECO:0007669"/>
    <property type="project" value="UniProtKB-KW"/>
</dbReference>
<dbReference type="Proteomes" id="UP000231450">
    <property type="component" value="Unassembled WGS sequence"/>
</dbReference>
<keyword evidence="4 7" id="KW-0808">Transferase</keyword>
<keyword evidence="2" id="KW-0698">rRNA processing</keyword>
<accession>A0A2M8KEC5</accession>
<dbReference type="EMBL" id="PFDW01000037">
    <property type="protein sequence ID" value="PJE58266.1"/>
    <property type="molecule type" value="Genomic_DNA"/>
</dbReference>
<reference evidence="8" key="1">
    <citation type="submission" date="2017-09" db="EMBL/GenBank/DDBJ databases">
        <title>Depth-based differentiation of microbial function through sediment-hosted aquifers and enrichment of novel symbionts in the deep terrestrial subsurface.</title>
        <authorList>
            <person name="Probst A.J."/>
            <person name="Ladd B."/>
            <person name="Jarett J.K."/>
            <person name="Geller-Mcgrath D.E."/>
            <person name="Sieber C.M.K."/>
            <person name="Emerson J.B."/>
            <person name="Anantharaman K."/>
            <person name="Thomas B.C."/>
            <person name="Malmstrom R."/>
            <person name="Stieglmeier M."/>
            <person name="Klingl A."/>
            <person name="Woyke T."/>
            <person name="Ryan C.M."/>
            <person name="Banfield J.F."/>
        </authorList>
    </citation>
    <scope>NUCLEOTIDE SEQUENCE [LARGE SCALE GENOMIC DNA]</scope>
</reference>
<dbReference type="InterPro" id="IPR014777">
    <property type="entry name" value="4pyrrole_Mease_sub1"/>
</dbReference>
<dbReference type="PANTHER" id="PTHR46111">
    <property type="entry name" value="RIBOSOMAL RNA SMALL SUBUNIT METHYLTRANSFERASE I"/>
    <property type="match status" value="1"/>
</dbReference>
<gene>
    <name evidence="7" type="ORF">COU81_01660</name>
</gene>
<dbReference type="CDD" id="cd11648">
    <property type="entry name" value="RsmI"/>
    <property type="match status" value="1"/>
</dbReference>
<dbReference type="PANTHER" id="PTHR46111:SF1">
    <property type="entry name" value="RIBOSOMAL RNA SMALL SUBUNIT METHYLTRANSFERASE I"/>
    <property type="match status" value="1"/>
</dbReference>
<keyword evidence="3 7" id="KW-0489">Methyltransferase</keyword>
<sequence>MLDNYSISKPTISFHQHSKLSKVDEVLKMLEHGKNIALVSDAGTPGVSDPGGILVEAVLKAFGNKVSIIPIPGVSAVTTLASIAGVSMDKFLFMGFPPHKKGRETFFKEIASQKNPVVIYESVHRIKKALDQIDKVVPERQLIVGRELTKQFETIYRGTAQDILQQLTDEQKKGEFVVIIDNK</sequence>
<evidence type="ECO:0000256" key="2">
    <source>
        <dbReference type="ARBA" id="ARBA00022552"/>
    </source>
</evidence>
<name>A0A2M8KEC5_9BACT</name>
<feature type="domain" description="Tetrapyrrole methylase" evidence="6">
    <location>
        <begin position="23"/>
        <end position="163"/>
    </location>
</feature>
<dbReference type="GO" id="GO:0032259">
    <property type="term" value="P:methylation"/>
    <property type="evidence" value="ECO:0007669"/>
    <property type="project" value="UniProtKB-KW"/>
</dbReference>
<evidence type="ECO:0000256" key="5">
    <source>
        <dbReference type="ARBA" id="ARBA00022691"/>
    </source>
</evidence>
<dbReference type="InterPro" id="IPR014776">
    <property type="entry name" value="4pyrrole_Mease_sub2"/>
</dbReference>
<dbReference type="InterPro" id="IPR035996">
    <property type="entry name" value="4pyrrol_Methylase_sf"/>
</dbReference>
<dbReference type="Gene3D" id="3.30.950.10">
    <property type="entry name" value="Methyltransferase, Cobalt-precorrin-4 Transmethylase, Domain 2"/>
    <property type="match status" value="1"/>
</dbReference>
<dbReference type="FunFam" id="3.30.950.10:FF:000002">
    <property type="entry name" value="Ribosomal RNA small subunit methyltransferase I"/>
    <property type="match status" value="1"/>
</dbReference>
<dbReference type="SUPFAM" id="SSF53790">
    <property type="entry name" value="Tetrapyrrole methylase"/>
    <property type="match status" value="1"/>
</dbReference>
<organism evidence="7 8">
    <name type="scientific">Candidatus Portnoybacteria bacterium CG10_big_fil_rev_8_21_14_0_10_36_7</name>
    <dbReference type="NCBI Taxonomy" id="1974812"/>
    <lineage>
        <taxon>Bacteria</taxon>
        <taxon>Candidatus Portnoyibacteriota</taxon>
    </lineage>
</organism>
<dbReference type="InterPro" id="IPR018063">
    <property type="entry name" value="SAM_MeTrfase_RsmI_CS"/>
</dbReference>
<protein>
    <submittedName>
        <fullName evidence="7">rRNA (Cytidine-2'-O-)-methyltransferase</fullName>
    </submittedName>
</protein>
<keyword evidence="5" id="KW-0949">S-adenosyl-L-methionine</keyword>
<dbReference type="AlphaFoldDB" id="A0A2M8KEC5"/>
<evidence type="ECO:0000313" key="8">
    <source>
        <dbReference type="Proteomes" id="UP000231450"/>
    </source>
</evidence>
<evidence type="ECO:0000256" key="1">
    <source>
        <dbReference type="ARBA" id="ARBA00022490"/>
    </source>
</evidence>
<dbReference type="InterPro" id="IPR000878">
    <property type="entry name" value="4pyrrol_Mease"/>
</dbReference>
<evidence type="ECO:0000259" key="6">
    <source>
        <dbReference type="Pfam" id="PF00590"/>
    </source>
</evidence>
<dbReference type="GO" id="GO:0008168">
    <property type="term" value="F:methyltransferase activity"/>
    <property type="evidence" value="ECO:0007669"/>
    <property type="project" value="UniProtKB-KW"/>
</dbReference>
<dbReference type="PROSITE" id="PS01296">
    <property type="entry name" value="RSMI"/>
    <property type="match status" value="1"/>
</dbReference>
<evidence type="ECO:0000256" key="3">
    <source>
        <dbReference type="ARBA" id="ARBA00022603"/>
    </source>
</evidence>
<dbReference type="Gene3D" id="3.40.1010.10">
    <property type="entry name" value="Cobalt-precorrin-4 Transmethylase, Domain 1"/>
    <property type="match status" value="1"/>
</dbReference>
<proteinExistence type="predicted"/>
<dbReference type="InterPro" id="IPR008189">
    <property type="entry name" value="rRNA_ssu_MeTfrase_I"/>
</dbReference>
<comment type="caution">
    <text evidence="7">The sequence shown here is derived from an EMBL/GenBank/DDBJ whole genome shotgun (WGS) entry which is preliminary data.</text>
</comment>
<keyword evidence="1" id="KW-0963">Cytoplasm</keyword>
<evidence type="ECO:0000313" key="7">
    <source>
        <dbReference type="EMBL" id="PJE58266.1"/>
    </source>
</evidence>
<dbReference type="Pfam" id="PF00590">
    <property type="entry name" value="TP_methylase"/>
    <property type="match status" value="1"/>
</dbReference>
<evidence type="ECO:0000256" key="4">
    <source>
        <dbReference type="ARBA" id="ARBA00022679"/>
    </source>
</evidence>